<dbReference type="Pfam" id="PF22336">
    <property type="entry name" value="RhiE-like_linker"/>
    <property type="match status" value="1"/>
</dbReference>
<gene>
    <name evidence="2" type="ORF">CLSA_c18230</name>
</gene>
<dbReference type="KEGG" id="csb:CLSA_c18230"/>
<feature type="domain" description="RhiE-like KS-MAT linker" evidence="1">
    <location>
        <begin position="4"/>
        <end position="51"/>
    </location>
</feature>
<keyword evidence="3" id="KW-1185">Reference proteome</keyword>
<dbReference type="PATRIC" id="fig|1345695.10.peg.3963"/>
<evidence type="ECO:0000313" key="2">
    <source>
        <dbReference type="EMBL" id="AGX42816.1"/>
    </source>
</evidence>
<dbReference type="InterPro" id="IPR054514">
    <property type="entry name" value="RhiE-like_linker"/>
</dbReference>
<evidence type="ECO:0000313" key="3">
    <source>
        <dbReference type="Proteomes" id="UP000017118"/>
    </source>
</evidence>
<name>U5MT23_CLOSA</name>
<reference evidence="2 3" key="1">
    <citation type="journal article" date="2013" name="Genome Announc.">
        <title>Complete Genome Sequence of the Solvent Producer Clostridium saccharobutylicum NCP262 (DSM 13864).</title>
        <authorList>
            <person name="Poehlein A."/>
            <person name="Hartwich K."/>
            <person name="Krabben P."/>
            <person name="Ehrenreich A."/>
            <person name="Liebl W."/>
            <person name="Durre P."/>
            <person name="Gottschalk G."/>
            <person name="Daniel R."/>
        </authorList>
    </citation>
    <scope>NUCLEOTIDE SEQUENCE [LARGE SCALE GENOMIC DNA]</scope>
    <source>
        <strain evidence="2">DSM 13864</strain>
    </source>
</reference>
<dbReference type="Gene3D" id="3.30.70.3290">
    <property type="match status" value="1"/>
</dbReference>
<sequence>MINILDFLKGYDGSFESLCYTLNCERDDYGYRQGFVFKDKDELIRKLETCKYEKIQKDDKKVVLVLRNQTEDIEAEFVEKEAICKNIKDLNIKFDYILADEFGKIIISYCNRDIDEIKAEKDIRALKFNQNNEGYLNAVNKLSKDNKLVIIHIGSYSHYEKSGIMTIYIENDYYLHRICDLYENDIQFN</sequence>
<dbReference type="EMBL" id="CP006721">
    <property type="protein sequence ID" value="AGX42816.1"/>
    <property type="molecule type" value="Genomic_DNA"/>
</dbReference>
<organism evidence="2 3">
    <name type="scientific">Clostridium saccharobutylicum DSM 13864</name>
    <dbReference type="NCBI Taxonomy" id="1345695"/>
    <lineage>
        <taxon>Bacteria</taxon>
        <taxon>Bacillati</taxon>
        <taxon>Bacillota</taxon>
        <taxon>Clostridia</taxon>
        <taxon>Eubacteriales</taxon>
        <taxon>Clostridiaceae</taxon>
        <taxon>Clostridium</taxon>
    </lineage>
</organism>
<dbReference type="AlphaFoldDB" id="U5MT23"/>
<protein>
    <recommendedName>
        <fullName evidence="1">RhiE-like KS-MAT linker domain-containing protein</fullName>
    </recommendedName>
</protein>
<accession>U5MT23</accession>
<proteinExistence type="predicted"/>
<dbReference type="HOGENOM" id="CLU_1432282_0_0_9"/>
<dbReference type="Proteomes" id="UP000017118">
    <property type="component" value="Chromosome"/>
</dbReference>
<dbReference type="OrthoDB" id="2203190at2"/>
<evidence type="ECO:0000259" key="1">
    <source>
        <dbReference type="Pfam" id="PF22336"/>
    </source>
</evidence>